<feature type="transmembrane region" description="Helical" evidence="1">
    <location>
        <begin position="35"/>
        <end position="54"/>
    </location>
</feature>
<dbReference type="PROSITE" id="PS51257">
    <property type="entry name" value="PROKAR_LIPOPROTEIN"/>
    <property type="match status" value="1"/>
</dbReference>
<dbReference type="Proteomes" id="UP001194469">
    <property type="component" value="Unassembled WGS sequence"/>
</dbReference>
<accession>A0ABS0IZF9</accession>
<reference evidence="2 3" key="1">
    <citation type="submission" date="2019-08" db="EMBL/GenBank/DDBJ databases">
        <authorList>
            <person name="Luo N."/>
        </authorList>
    </citation>
    <scope>NUCLEOTIDE SEQUENCE [LARGE SCALE GENOMIC DNA]</scope>
    <source>
        <strain evidence="2 3">NCIMB 9442</strain>
    </source>
</reference>
<dbReference type="RefSeq" id="WP_196607839.1">
    <property type="nucleotide sequence ID" value="NZ_VRYY01000011.1"/>
</dbReference>
<sequence>MAARIFLGLLGGVMACLALIILAGIIAAWPVALTALVALAGAVLVLIGITRGWWARIRLDGGLRWRGYFVGWSWVHSNGIKGRNHASIASYHHPRSITWRWSLWLSCAPRPVPMRFYRGPRHLFFWRFQLRWQDHMWMRG</sequence>
<evidence type="ECO:0000313" key="3">
    <source>
        <dbReference type="Proteomes" id="UP001194469"/>
    </source>
</evidence>
<keyword evidence="1" id="KW-0812">Transmembrane</keyword>
<gene>
    <name evidence="2" type="ORF">FVW20_00570</name>
</gene>
<feature type="transmembrane region" description="Helical" evidence="1">
    <location>
        <begin position="7"/>
        <end position="29"/>
    </location>
</feature>
<evidence type="ECO:0000313" key="2">
    <source>
        <dbReference type="EMBL" id="MBG3875557.1"/>
    </source>
</evidence>
<organism evidence="2 3">
    <name type="scientific">Nitratidesulfovibrio oxamicus</name>
    <dbReference type="NCBI Taxonomy" id="32016"/>
    <lineage>
        <taxon>Bacteria</taxon>
        <taxon>Pseudomonadati</taxon>
        <taxon>Thermodesulfobacteriota</taxon>
        <taxon>Desulfovibrionia</taxon>
        <taxon>Desulfovibrionales</taxon>
        <taxon>Desulfovibrionaceae</taxon>
        <taxon>Nitratidesulfovibrio</taxon>
    </lineage>
</organism>
<comment type="caution">
    <text evidence="2">The sequence shown here is derived from an EMBL/GenBank/DDBJ whole genome shotgun (WGS) entry which is preliminary data.</text>
</comment>
<name>A0ABS0IZF9_9BACT</name>
<proteinExistence type="predicted"/>
<evidence type="ECO:0000256" key="1">
    <source>
        <dbReference type="SAM" id="Phobius"/>
    </source>
</evidence>
<keyword evidence="1" id="KW-1133">Transmembrane helix</keyword>
<keyword evidence="1" id="KW-0472">Membrane</keyword>
<keyword evidence="3" id="KW-1185">Reference proteome</keyword>
<dbReference type="EMBL" id="VRYY01000011">
    <property type="protein sequence ID" value="MBG3875557.1"/>
    <property type="molecule type" value="Genomic_DNA"/>
</dbReference>
<protein>
    <submittedName>
        <fullName evidence="2">Uncharacterized protein</fullName>
    </submittedName>
</protein>